<sequence length="209" mass="23957">MIMAEESRSITRDHSSTNRSGVQVASCILIGVKRELTTDFPILKVMGTDSDKSEVVHLDTWKCGAHFKILAIYSPPRNQPNFSYVNHLKHSIFIGDFNAHSPSWGYSDTNEAGRRVHDFLCSTTFELIYDKKDPHTYLHYNGRSTTLDLLMVTADLYKLTKRSVLKDLGSGHRQVLAEIEIPRADQRPFQDQKFLGILRRHTFLSLQNY</sequence>
<dbReference type="Proteomes" id="UP001054945">
    <property type="component" value="Unassembled WGS sequence"/>
</dbReference>
<accession>A0AAV4UG39</accession>
<dbReference type="InterPro" id="IPR005135">
    <property type="entry name" value="Endo/exonuclease/phosphatase"/>
</dbReference>
<dbReference type="Pfam" id="PF14529">
    <property type="entry name" value="Exo_endo_phos_2"/>
    <property type="match status" value="1"/>
</dbReference>
<feature type="domain" description="Endonuclease/exonuclease/phosphatase" evidence="1">
    <location>
        <begin position="70"/>
        <end position="175"/>
    </location>
</feature>
<dbReference type="PANTHER" id="PTHR36688:SF2">
    <property type="entry name" value="ENDONUCLEASE_EXONUCLEASE_PHOSPHATASE DOMAIN-CONTAINING PROTEIN"/>
    <property type="match status" value="1"/>
</dbReference>
<dbReference type="SUPFAM" id="SSF56219">
    <property type="entry name" value="DNase I-like"/>
    <property type="match status" value="1"/>
</dbReference>
<dbReference type="GO" id="GO:0003824">
    <property type="term" value="F:catalytic activity"/>
    <property type="evidence" value="ECO:0007669"/>
    <property type="project" value="InterPro"/>
</dbReference>
<name>A0AAV4UG39_CAEEX</name>
<organism evidence="2 3">
    <name type="scientific">Caerostris extrusa</name>
    <name type="common">Bark spider</name>
    <name type="synonym">Caerostris bankana</name>
    <dbReference type="NCBI Taxonomy" id="172846"/>
    <lineage>
        <taxon>Eukaryota</taxon>
        <taxon>Metazoa</taxon>
        <taxon>Ecdysozoa</taxon>
        <taxon>Arthropoda</taxon>
        <taxon>Chelicerata</taxon>
        <taxon>Arachnida</taxon>
        <taxon>Araneae</taxon>
        <taxon>Araneomorphae</taxon>
        <taxon>Entelegynae</taxon>
        <taxon>Araneoidea</taxon>
        <taxon>Araneidae</taxon>
        <taxon>Caerostris</taxon>
    </lineage>
</organism>
<keyword evidence="3" id="KW-1185">Reference proteome</keyword>
<evidence type="ECO:0000259" key="1">
    <source>
        <dbReference type="Pfam" id="PF14529"/>
    </source>
</evidence>
<protein>
    <recommendedName>
        <fullName evidence="1">Endonuclease/exonuclease/phosphatase domain-containing protein</fullName>
    </recommendedName>
</protein>
<evidence type="ECO:0000313" key="2">
    <source>
        <dbReference type="EMBL" id="GIY56800.1"/>
    </source>
</evidence>
<dbReference type="InterPro" id="IPR036691">
    <property type="entry name" value="Endo/exonu/phosph_ase_sf"/>
</dbReference>
<evidence type="ECO:0000313" key="3">
    <source>
        <dbReference type="Proteomes" id="UP001054945"/>
    </source>
</evidence>
<dbReference type="InterPro" id="IPR052560">
    <property type="entry name" value="RdDP_mobile_element"/>
</dbReference>
<reference evidence="2 3" key="1">
    <citation type="submission" date="2021-06" db="EMBL/GenBank/DDBJ databases">
        <title>Caerostris extrusa draft genome.</title>
        <authorList>
            <person name="Kono N."/>
            <person name="Arakawa K."/>
        </authorList>
    </citation>
    <scope>NUCLEOTIDE SEQUENCE [LARGE SCALE GENOMIC DNA]</scope>
</reference>
<dbReference type="EMBL" id="BPLR01012811">
    <property type="protein sequence ID" value="GIY56800.1"/>
    <property type="molecule type" value="Genomic_DNA"/>
</dbReference>
<dbReference type="Gene3D" id="3.60.10.10">
    <property type="entry name" value="Endonuclease/exonuclease/phosphatase"/>
    <property type="match status" value="1"/>
</dbReference>
<proteinExistence type="predicted"/>
<gene>
    <name evidence="2" type="primary">HNAJ_LOCUS9272</name>
    <name evidence="2" type="ORF">CEXT_491231</name>
</gene>
<dbReference type="PANTHER" id="PTHR36688">
    <property type="entry name" value="ENDO/EXONUCLEASE/PHOSPHATASE DOMAIN-CONTAINING PROTEIN"/>
    <property type="match status" value="1"/>
</dbReference>
<comment type="caution">
    <text evidence="2">The sequence shown here is derived from an EMBL/GenBank/DDBJ whole genome shotgun (WGS) entry which is preliminary data.</text>
</comment>
<dbReference type="AlphaFoldDB" id="A0AAV4UG39"/>